<dbReference type="Pfam" id="PF01966">
    <property type="entry name" value="HD"/>
    <property type="match status" value="1"/>
</dbReference>
<sequence length="185" mass="19792">MRSESWAYELACERLSVSLPQRWAHVEAVARRAGTASVVVGDGAGVLWTAAVLHDVGYAPELAATGLHSLDGARFLRGLGVDERVVGLVAFHSAARWDAELAGLASSLGEFVDEGPTVVRDALWWADMTVGPDGAVVGFEERMAEVRRRYGPDHAVSRAVNASLSERAEAVNRTESRLRAAGVQV</sequence>
<gene>
    <name evidence="2" type="ORF">TL08_01575</name>
</gene>
<protein>
    <submittedName>
        <fullName evidence="2">HD domain-containing protein</fullName>
    </submittedName>
</protein>
<dbReference type="EMBL" id="CP014859">
    <property type="protein sequence ID" value="AOS61154.1"/>
    <property type="molecule type" value="Genomic_DNA"/>
</dbReference>
<dbReference type="Gene3D" id="1.10.3210.10">
    <property type="entry name" value="Hypothetical protein af1432"/>
    <property type="match status" value="1"/>
</dbReference>
<dbReference type="SUPFAM" id="SSF109604">
    <property type="entry name" value="HD-domain/PDEase-like"/>
    <property type="match status" value="1"/>
</dbReference>
<name>A0AAC9MWJ4_9PSEU</name>
<dbReference type="InterPro" id="IPR006674">
    <property type="entry name" value="HD_domain"/>
</dbReference>
<dbReference type="AlphaFoldDB" id="A0AAC9MWJ4"/>
<feature type="domain" description="HD" evidence="1">
    <location>
        <begin position="22"/>
        <end position="95"/>
    </location>
</feature>
<evidence type="ECO:0000313" key="2">
    <source>
        <dbReference type="EMBL" id="AOS61154.1"/>
    </source>
</evidence>
<evidence type="ECO:0000259" key="1">
    <source>
        <dbReference type="Pfam" id="PF01966"/>
    </source>
</evidence>
<keyword evidence="3" id="KW-1185">Reference proteome</keyword>
<reference evidence="3" key="1">
    <citation type="submission" date="2016-03" db="EMBL/GenBank/DDBJ databases">
        <title>Complete genome sequence of the type strain Actinoalloteichus hymeniacidonis DSM 45092.</title>
        <authorList>
            <person name="Schaffert L."/>
            <person name="Albersmeier A."/>
            <person name="Winkler A."/>
            <person name="Kalinowski J."/>
            <person name="Zotchev S."/>
            <person name="Ruckert C."/>
        </authorList>
    </citation>
    <scope>NUCLEOTIDE SEQUENCE [LARGE SCALE GENOMIC DNA]</scope>
    <source>
        <strain evidence="3">HPA177(T) (DSM 45092(T))</strain>
    </source>
</reference>
<dbReference type="Proteomes" id="UP000095210">
    <property type="component" value="Chromosome"/>
</dbReference>
<organism evidence="2 3">
    <name type="scientific">Actinoalloteichus hymeniacidonis</name>
    <dbReference type="NCBI Taxonomy" id="340345"/>
    <lineage>
        <taxon>Bacteria</taxon>
        <taxon>Bacillati</taxon>
        <taxon>Actinomycetota</taxon>
        <taxon>Actinomycetes</taxon>
        <taxon>Pseudonocardiales</taxon>
        <taxon>Pseudonocardiaceae</taxon>
        <taxon>Actinoalloteichus</taxon>
    </lineage>
</organism>
<evidence type="ECO:0000313" key="3">
    <source>
        <dbReference type="Proteomes" id="UP000095210"/>
    </source>
</evidence>
<proteinExistence type="predicted"/>
<accession>A0AAC9MWJ4</accession>
<dbReference type="KEGG" id="ahm:TL08_01575"/>
<dbReference type="RefSeq" id="WP_157420888.1">
    <property type="nucleotide sequence ID" value="NZ_CP014859.1"/>
</dbReference>